<protein>
    <submittedName>
        <fullName evidence="1">Uncharacterized protein</fullName>
    </submittedName>
</protein>
<gene>
    <name evidence="1" type="ORF">Ahu01nite_097730</name>
</gene>
<comment type="caution">
    <text evidence="1">The sequence shown here is derived from an EMBL/GenBank/DDBJ whole genome shotgun (WGS) entry which is preliminary data.</text>
</comment>
<evidence type="ECO:0000313" key="1">
    <source>
        <dbReference type="EMBL" id="GIE26671.1"/>
    </source>
</evidence>
<accession>A0ABQ4A735</accession>
<keyword evidence="2" id="KW-1185">Reference proteome</keyword>
<name>A0ABQ4A735_9ACTN</name>
<evidence type="ECO:0000313" key="2">
    <source>
        <dbReference type="Proteomes" id="UP000603200"/>
    </source>
</evidence>
<sequence length="112" mass="12214">MSHNLDLGEILERAELAYTGLVANFEGSLPLDVREHFNRDVPALISAVKRLDVELHAANGMLEVSASGIKTEYDVLHEENVRLAALVERYRRVGEEIAEQLAALADAAGGMS</sequence>
<organism evidence="1 2">
    <name type="scientific">Winogradskya humida</name>
    <dbReference type="NCBI Taxonomy" id="113566"/>
    <lineage>
        <taxon>Bacteria</taxon>
        <taxon>Bacillati</taxon>
        <taxon>Actinomycetota</taxon>
        <taxon>Actinomycetes</taxon>
        <taxon>Micromonosporales</taxon>
        <taxon>Micromonosporaceae</taxon>
        <taxon>Winogradskya</taxon>
    </lineage>
</organism>
<proteinExistence type="predicted"/>
<dbReference type="Proteomes" id="UP000603200">
    <property type="component" value="Unassembled WGS sequence"/>
</dbReference>
<reference evidence="1 2" key="1">
    <citation type="submission" date="2021-01" db="EMBL/GenBank/DDBJ databases">
        <title>Whole genome shotgun sequence of Actinoplanes humidus NBRC 14915.</title>
        <authorList>
            <person name="Komaki H."/>
            <person name="Tamura T."/>
        </authorList>
    </citation>
    <scope>NUCLEOTIDE SEQUENCE [LARGE SCALE GENOMIC DNA]</scope>
    <source>
        <strain evidence="1 2">NBRC 14915</strain>
    </source>
</reference>
<dbReference type="EMBL" id="BOMN01000149">
    <property type="protein sequence ID" value="GIE26671.1"/>
    <property type="molecule type" value="Genomic_DNA"/>
</dbReference>
<dbReference type="RefSeq" id="WP_203843572.1">
    <property type="nucleotide sequence ID" value="NZ_BAAATV010000016.1"/>
</dbReference>